<gene>
    <name evidence="5" type="ORF">SAMN05444370_102529</name>
</gene>
<dbReference type="PRINTS" id="PR01727">
    <property type="entry name" value="DNABINDINGHU"/>
</dbReference>
<protein>
    <submittedName>
        <fullName evidence="5">DNA-binding protein HU-beta</fullName>
    </submittedName>
</protein>
<dbReference type="InterPro" id="IPR010992">
    <property type="entry name" value="IHF-like_DNA-bd_dom_sf"/>
</dbReference>
<comment type="similarity">
    <text evidence="1 4">Belongs to the bacterial histone-like protein family.</text>
</comment>
<evidence type="ECO:0000256" key="3">
    <source>
        <dbReference type="ARBA" id="ARBA00023125"/>
    </source>
</evidence>
<dbReference type="InterPro" id="IPR000119">
    <property type="entry name" value="Hist_DNA-bd"/>
</dbReference>
<dbReference type="GO" id="GO:0005829">
    <property type="term" value="C:cytosol"/>
    <property type="evidence" value="ECO:0007669"/>
    <property type="project" value="TreeGrafter"/>
</dbReference>
<name>A0A1H3XSV4_9RHOB</name>
<dbReference type="OrthoDB" id="9799835at2"/>
<evidence type="ECO:0000313" key="5">
    <source>
        <dbReference type="EMBL" id="SEA01684.1"/>
    </source>
</evidence>
<dbReference type="PANTHER" id="PTHR33175">
    <property type="entry name" value="DNA-BINDING PROTEIN HU"/>
    <property type="match status" value="1"/>
</dbReference>
<reference evidence="5 6" key="1">
    <citation type="submission" date="2016-10" db="EMBL/GenBank/DDBJ databases">
        <authorList>
            <person name="de Groot N.N."/>
        </authorList>
    </citation>
    <scope>NUCLEOTIDE SEQUENCE [LARGE SCALE GENOMIC DNA]</scope>
    <source>
        <strain evidence="5 6">DSM 15345</strain>
    </source>
</reference>
<dbReference type="GO" id="GO:0003677">
    <property type="term" value="F:DNA binding"/>
    <property type="evidence" value="ECO:0007669"/>
    <property type="project" value="UniProtKB-KW"/>
</dbReference>
<evidence type="ECO:0000256" key="1">
    <source>
        <dbReference type="ARBA" id="ARBA00010529"/>
    </source>
</evidence>
<dbReference type="AlphaFoldDB" id="A0A1H3XSV4"/>
<dbReference type="SUPFAM" id="SSF47729">
    <property type="entry name" value="IHF-like DNA-binding proteins"/>
    <property type="match status" value="1"/>
</dbReference>
<keyword evidence="2" id="KW-0226">DNA condensation</keyword>
<organism evidence="5 6">
    <name type="scientific">Rubrimonas cliftonensis</name>
    <dbReference type="NCBI Taxonomy" id="89524"/>
    <lineage>
        <taxon>Bacteria</taxon>
        <taxon>Pseudomonadati</taxon>
        <taxon>Pseudomonadota</taxon>
        <taxon>Alphaproteobacteria</taxon>
        <taxon>Rhodobacterales</taxon>
        <taxon>Paracoccaceae</taxon>
        <taxon>Rubrimonas</taxon>
    </lineage>
</organism>
<dbReference type="RefSeq" id="WP_093249829.1">
    <property type="nucleotide sequence ID" value="NZ_FNQM01000002.1"/>
</dbReference>
<dbReference type="SMART" id="SM00411">
    <property type="entry name" value="BHL"/>
    <property type="match status" value="1"/>
</dbReference>
<dbReference type="Pfam" id="PF00216">
    <property type="entry name" value="Bac_DNA_binding"/>
    <property type="match status" value="1"/>
</dbReference>
<evidence type="ECO:0000313" key="6">
    <source>
        <dbReference type="Proteomes" id="UP000198703"/>
    </source>
</evidence>
<dbReference type="STRING" id="89524.SAMN05444370_102529"/>
<accession>A0A1H3XSV4</accession>
<evidence type="ECO:0000256" key="2">
    <source>
        <dbReference type="ARBA" id="ARBA00023067"/>
    </source>
</evidence>
<evidence type="ECO:0000256" key="4">
    <source>
        <dbReference type="RuleBase" id="RU003939"/>
    </source>
</evidence>
<dbReference type="Gene3D" id="4.10.520.10">
    <property type="entry name" value="IHF-like DNA-binding proteins"/>
    <property type="match status" value="1"/>
</dbReference>
<dbReference type="EMBL" id="FNQM01000002">
    <property type="protein sequence ID" value="SEA01684.1"/>
    <property type="molecule type" value="Genomic_DNA"/>
</dbReference>
<sequence length="96" mass="9958">MKKAELVDALETASGQSKAAVSAVLDALPAVIVSALKEHGALTLPGLMKIEARSRAARTMRNPATGAAVEKPATVTPQFKPVKALKDQVAQFPPAL</sequence>
<dbReference type="CDD" id="cd13831">
    <property type="entry name" value="HU"/>
    <property type="match status" value="1"/>
</dbReference>
<keyword evidence="3 5" id="KW-0238">DNA-binding</keyword>
<dbReference type="PANTHER" id="PTHR33175:SF3">
    <property type="entry name" value="DNA-BINDING PROTEIN HU-BETA"/>
    <property type="match status" value="1"/>
</dbReference>
<dbReference type="Proteomes" id="UP000198703">
    <property type="component" value="Unassembled WGS sequence"/>
</dbReference>
<dbReference type="GO" id="GO:0030261">
    <property type="term" value="P:chromosome condensation"/>
    <property type="evidence" value="ECO:0007669"/>
    <property type="project" value="UniProtKB-KW"/>
</dbReference>
<dbReference type="GO" id="GO:0030527">
    <property type="term" value="F:structural constituent of chromatin"/>
    <property type="evidence" value="ECO:0007669"/>
    <property type="project" value="InterPro"/>
</dbReference>
<proteinExistence type="inferred from homology"/>
<keyword evidence="6" id="KW-1185">Reference proteome</keyword>